<keyword evidence="2" id="KW-1003">Cell membrane</keyword>
<accession>A0A7K0K4V6</accession>
<evidence type="ECO:0000256" key="6">
    <source>
        <dbReference type="SAM" id="Phobius"/>
    </source>
</evidence>
<dbReference type="PANTHER" id="PTHR30250">
    <property type="entry name" value="PST FAMILY PREDICTED COLANIC ACID TRANSPORTER"/>
    <property type="match status" value="1"/>
</dbReference>
<name>A0A7K0K4V6_9ACTO</name>
<evidence type="ECO:0008006" key="9">
    <source>
        <dbReference type="Google" id="ProtNLM"/>
    </source>
</evidence>
<dbReference type="GO" id="GO:0005886">
    <property type="term" value="C:plasma membrane"/>
    <property type="evidence" value="ECO:0007669"/>
    <property type="project" value="UniProtKB-SubCell"/>
</dbReference>
<feature type="transmembrane region" description="Helical" evidence="6">
    <location>
        <begin position="247"/>
        <end position="272"/>
    </location>
</feature>
<feature type="transmembrane region" description="Helical" evidence="6">
    <location>
        <begin position="146"/>
        <end position="169"/>
    </location>
</feature>
<feature type="transmembrane region" description="Helical" evidence="6">
    <location>
        <begin position="7"/>
        <end position="29"/>
    </location>
</feature>
<evidence type="ECO:0000313" key="8">
    <source>
        <dbReference type="Proteomes" id="UP000442535"/>
    </source>
</evidence>
<feature type="transmembrane region" description="Helical" evidence="6">
    <location>
        <begin position="74"/>
        <end position="95"/>
    </location>
</feature>
<dbReference type="AlphaFoldDB" id="A0A7K0K4V6"/>
<comment type="caution">
    <text evidence="7">The sequence shown here is derived from an EMBL/GenBank/DDBJ whole genome shotgun (WGS) entry which is preliminary data.</text>
</comment>
<feature type="transmembrane region" description="Helical" evidence="6">
    <location>
        <begin position="361"/>
        <end position="378"/>
    </location>
</feature>
<dbReference type="Proteomes" id="UP000442535">
    <property type="component" value="Unassembled WGS sequence"/>
</dbReference>
<feature type="transmembrane region" description="Helical" evidence="6">
    <location>
        <begin position="115"/>
        <end position="134"/>
    </location>
</feature>
<evidence type="ECO:0000313" key="7">
    <source>
        <dbReference type="EMBL" id="MST50065.1"/>
    </source>
</evidence>
<reference evidence="7 8" key="1">
    <citation type="submission" date="2019-08" db="EMBL/GenBank/DDBJ databases">
        <title>In-depth cultivation of the pig gut microbiome towards novel bacterial diversity and tailored functional studies.</title>
        <authorList>
            <person name="Wylensek D."/>
            <person name="Hitch T.C.A."/>
            <person name="Clavel T."/>
        </authorList>
    </citation>
    <scope>NUCLEOTIDE SEQUENCE [LARGE SCALE GENOMIC DNA]</scope>
    <source>
        <strain evidence="7 8">RF-GAM-744-WT-7</strain>
    </source>
</reference>
<evidence type="ECO:0000256" key="5">
    <source>
        <dbReference type="ARBA" id="ARBA00023136"/>
    </source>
</evidence>
<keyword evidence="8" id="KW-1185">Reference proteome</keyword>
<dbReference type="EMBL" id="VUMY01000012">
    <property type="protein sequence ID" value="MST50065.1"/>
    <property type="molecule type" value="Genomic_DNA"/>
</dbReference>
<feature type="transmembrane region" description="Helical" evidence="6">
    <location>
        <begin position="215"/>
        <end position="235"/>
    </location>
</feature>
<keyword evidence="4 6" id="KW-1133">Transmembrane helix</keyword>
<evidence type="ECO:0000256" key="2">
    <source>
        <dbReference type="ARBA" id="ARBA00022475"/>
    </source>
</evidence>
<protein>
    <recommendedName>
        <fullName evidence="9">Polysaccharide biosynthesis protein</fullName>
    </recommendedName>
</protein>
<dbReference type="RefSeq" id="WP_154545322.1">
    <property type="nucleotide sequence ID" value="NZ_VUMY01000012.1"/>
</dbReference>
<keyword evidence="5 6" id="KW-0472">Membrane</keyword>
<dbReference type="PANTHER" id="PTHR30250:SF11">
    <property type="entry name" value="O-ANTIGEN TRANSPORTER-RELATED"/>
    <property type="match status" value="1"/>
</dbReference>
<evidence type="ECO:0000256" key="3">
    <source>
        <dbReference type="ARBA" id="ARBA00022692"/>
    </source>
</evidence>
<evidence type="ECO:0000256" key="4">
    <source>
        <dbReference type="ARBA" id="ARBA00022989"/>
    </source>
</evidence>
<feature type="transmembrane region" description="Helical" evidence="6">
    <location>
        <begin position="328"/>
        <end position="354"/>
    </location>
</feature>
<feature type="transmembrane region" description="Helical" evidence="6">
    <location>
        <begin position="35"/>
        <end position="54"/>
    </location>
</feature>
<evidence type="ECO:0000256" key="1">
    <source>
        <dbReference type="ARBA" id="ARBA00004651"/>
    </source>
</evidence>
<feature type="transmembrane region" description="Helical" evidence="6">
    <location>
        <begin position="390"/>
        <end position="409"/>
    </location>
</feature>
<keyword evidence="3 6" id="KW-0812">Transmembrane</keyword>
<organism evidence="7 8">
    <name type="scientific">Mobiluncus porci</name>
    <dbReference type="NCBI Taxonomy" id="2652278"/>
    <lineage>
        <taxon>Bacteria</taxon>
        <taxon>Bacillati</taxon>
        <taxon>Actinomycetota</taxon>
        <taxon>Actinomycetes</taxon>
        <taxon>Actinomycetales</taxon>
        <taxon>Actinomycetaceae</taxon>
        <taxon>Mobiluncus</taxon>
    </lineage>
</organism>
<gene>
    <name evidence="7" type="ORF">FYJ63_07435</name>
</gene>
<sequence>MRRLGIIGVALVTASLLGIVLLVGVARWLSPDENAAFIALWGVLFAGGSALSLVEQETARQSTRADAEGKATPISVAQLALVALGLSWLLLMVMGFTPAGSALFASAGSQGGQRISTVGIMALAYLGFVAQFSVRGLALGRRQEGIYAAILVAEPVWRLLGLLPFVLWAADPSPLWALLATAAGSYGWVVAWRRVRLRPFEPNSSESWGRVTGRVVLLGAANGLLAALLTGYPALVTVMVGSSQGLAVFFAVVTLCRIPLVLLAPVQALVIPETTRILAAGRARSLFGLLGKVLAATLGVAIVSAVAGWALGPWAVRLLFGSSYVAPGWLVALILASTVVLGAALLQAAVFVSLERYLSSVLTWGATLAGTVVALLVTPGDALARGTAGFVVASVLGYVISGLLLRLALGRVAGRSGGE</sequence>
<feature type="transmembrane region" description="Helical" evidence="6">
    <location>
        <begin position="293"/>
        <end position="316"/>
    </location>
</feature>
<comment type="subcellular location">
    <subcellularLocation>
        <location evidence="1">Cell membrane</location>
        <topology evidence="1">Multi-pass membrane protein</topology>
    </subcellularLocation>
</comment>
<dbReference type="InterPro" id="IPR050833">
    <property type="entry name" value="Poly_Biosynth_Transport"/>
</dbReference>
<proteinExistence type="predicted"/>
<feature type="transmembrane region" description="Helical" evidence="6">
    <location>
        <begin position="175"/>
        <end position="195"/>
    </location>
</feature>